<evidence type="ECO:0000256" key="4">
    <source>
        <dbReference type="ARBA" id="ARBA00020138"/>
    </source>
</evidence>
<evidence type="ECO:0000256" key="9">
    <source>
        <dbReference type="ARBA" id="ARBA00022840"/>
    </source>
</evidence>
<evidence type="ECO:0000256" key="6">
    <source>
        <dbReference type="ARBA" id="ARBA00022723"/>
    </source>
</evidence>
<protein>
    <recommendedName>
        <fullName evidence="4 11">Pyruvate, phosphate dikinase</fullName>
        <ecNumber evidence="3 11">2.7.9.1</ecNumber>
    </recommendedName>
</protein>
<evidence type="ECO:0000256" key="2">
    <source>
        <dbReference type="ARBA" id="ARBA00007837"/>
    </source>
</evidence>
<comment type="caution">
    <text evidence="15">The sequence shown here is derived from an EMBL/GenBank/DDBJ whole genome shotgun (WGS) entry which is preliminary data.</text>
</comment>
<evidence type="ECO:0000313" key="16">
    <source>
        <dbReference type="Proteomes" id="UP001500556"/>
    </source>
</evidence>
<dbReference type="InterPro" id="IPR000121">
    <property type="entry name" value="PEP_util_C"/>
</dbReference>
<evidence type="ECO:0000256" key="3">
    <source>
        <dbReference type="ARBA" id="ARBA00011994"/>
    </source>
</evidence>
<evidence type="ECO:0000259" key="14">
    <source>
        <dbReference type="Pfam" id="PF02896"/>
    </source>
</evidence>
<accession>A0ABP8YFT2</accession>
<keyword evidence="7" id="KW-0547">Nucleotide-binding</keyword>
<keyword evidence="6" id="KW-0479">Metal-binding</keyword>
<feature type="domain" description="PEP-utilising enzyme mobile" evidence="12">
    <location>
        <begin position="425"/>
        <end position="507"/>
    </location>
</feature>
<dbReference type="Gene3D" id="3.20.20.60">
    <property type="entry name" value="Phosphoenolpyruvate-binding domains"/>
    <property type="match status" value="1"/>
</dbReference>
<dbReference type="SUPFAM" id="SSF52009">
    <property type="entry name" value="Phosphohistidine domain"/>
    <property type="match status" value="1"/>
</dbReference>
<feature type="domain" description="Pyruvate phosphate dikinase AMP/ATP-binding" evidence="13">
    <location>
        <begin position="67"/>
        <end position="304"/>
    </location>
</feature>
<dbReference type="InterPro" id="IPR008279">
    <property type="entry name" value="PEP-util_enz_mobile_dom"/>
</dbReference>
<dbReference type="EMBL" id="BAABLO010000012">
    <property type="protein sequence ID" value="GAA4729091.1"/>
    <property type="molecule type" value="Genomic_DNA"/>
</dbReference>
<evidence type="ECO:0000259" key="13">
    <source>
        <dbReference type="Pfam" id="PF01326"/>
    </source>
</evidence>
<dbReference type="Pfam" id="PF01326">
    <property type="entry name" value="PPDK_N"/>
    <property type="match status" value="2"/>
</dbReference>
<dbReference type="PANTHER" id="PTHR22931:SF9">
    <property type="entry name" value="PYRUVATE, PHOSPHATE DIKINASE 1, CHLOROPLASTIC"/>
    <property type="match status" value="1"/>
</dbReference>
<dbReference type="NCBIfam" id="TIGR01828">
    <property type="entry name" value="pyru_phos_dikin"/>
    <property type="match status" value="1"/>
</dbReference>
<dbReference type="Gene3D" id="3.50.30.10">
    <property type="entry name" value="Phosphohistidine domain"/>
    <property type="match status" value="1"/>
</dbReference>
<dbReference type="Pfam" id="PF00391">
    <property type="entry name" value="PEP-utilizers"/>
    <property type="match status" value="1"/>
</dbReference>
<dbReference type="Gene3D" id="3.30.1490.20">
    <property type="entry name" value="ATP-grasp fold, A domain"/>
    <property type="match status" value="1"/>
</dbReference>
<dbReference type="SUPFAM" id="SSF56059">
    <property type="entry name" value="Glutathione synthetase ATP-binding domain-like"/>
    <property type="match status" value="1"/>
</dbReference>
<evidence type="ECO:0000256" key="5">
    <source>
        <dbReference type="ARBA" id="ARBA00022679"/>
    </source>
</evidence>
<feature type="domain" description="PEP-utilising enzyme C-terminal" evidence="14">
    <location>
        <begin position="549"/>
        <end position="894"/>
    </location>
</feature>
<keyword evidence="10" id="KW-0460">Magnesium</keyword>
<dbReference type="Gene3D" id="1.20.80.30">
    <property type="match status" value="1"/>
</dbReference>
<evidence type="ECO:0000259" key="12">
    <source>
        <dbReference type="Pfam" id="PF00391"/>
    </source>
</evidence>
<dbReference type="Proteomes" id="UP001500556">
    <property type="component" value="Unassembled WGS sequence"/>
</dbReference>
<dbReference type="InterPro" id="IPR015813">
    <property type="entry name" value="Pyrv/PenolPyrv_kinase-like_dom"/>
</dbReference>
<dbReference type="Gene3D" id="1.10.189.10">
    <property type="entry name" value="Pyruvate Phosphate Dikinase, domain 2"/>
    <property type="match status" value="1"/>
</dbReference>
<dbReference type="PROSITE" id="PS00370">
    <property type="entry name" value="PEP_ENZYMES_PHOS_SITE"/>
    <property type="match status" value="1"/>
</dbReference>
<dbReference type="InterPro" id="IPR010121">
    <property type="entry name" value="Pyruvate_phosphate_dikinase"/>
</dbReference>
<dbReference type="InterPro" id="IPR018274">
    <property type="entry name" value="PEP_util_AS"/>
</dbReference>
<evidence type="ECO:0000256" key="8">
    <source>
        <dbReference type="ARBA" id="ARBA00022777"/>
    </source>
</evidence>
<evidence type="ECO:0000256" key="1">
    <source>
        <dbReference type="ARBA" id="ARBA00001946"/>
    </source>
</evidence>
<sequence>MTALTTATSTPLVVAFPDGDGTMAEILGGKGAGLAQMTRLGLPVPHGFTVTTAACREYLREGQEPAALATELEAALRRLEASAGRSLGDPVDPLLVSVRSGARFSMPGMMETILDVGLTDEVVTGVAARQGARFAWDSYRRLVQMYGRTVLGVDSAHFEARLARARADAGVTTDQELSADSLEEVTGDFRKLLLEHAGEDLPQDPREQLHRAVLAVFASWTGDRARRYRAHEGISEDLGTAVNIVQMVFGNRGRRSGSGVCFTRNPATGEPVPYGDYLVDAQGEDVVNGSRRTMDLTELAAREPELHRELVGHLATLERHYRDLCDVEFTVEEGRLWILQTRVGKRSPAAAFRIACDLHDEGVIDLDEALCRVDGHQLASLLHPGFATGSGEQPVARGLAASPGAATGRVVFDAATAMEWAARGEHVVLVRPETSPDDLGGLLASVAVVTARGGLTSHAAVVARGLGKTCVTGVEGLEVDENGRRAGLPGGLVLDEGDALSVDGATGEVFLGSRDVVPSACALAIRSWSHEQARAPYLTHADPTVRSVGRLLAHADERRTAGVRANAETPSDAHAAREYGAEGIGLARTEHMLLGDRRVLVEQVVTGNERAAALARIEELARVELEQVLEEMDGLPTVVRLLDPPLHEFLPDLVDLEVGTAVARAGGTPDLEAERRLTLVRRWHEQNPMLGLRGVRLLAAVPELVTVQVRALAEAAASLKARGLDPRPEVMVPLVADVCELTGALTRIRAEVDDVATATHEAVRVPLGVMIELPRAALTSGRLAEEVDFFSFGTNDLTQTTWGMSRDDAETSFLAAYRESGTLATDPFSTLDDIGVGRLIRLSVQEGRLTRPTLGLGVCGEHAGDPDSIHLLLAAGVDYLSCSPPRVPVARLEAGRYAVMSTAGGATGSDTR</sequence>
<dbReference type="Pfam" id="PF02896">
    <property type="entry name" value="PEP-utilizers_C"/>
    <property type="match status" value="1"/>
</dbReference>
<keyword evidence="15" id="KW-0670">Pyruvate</keyword>
<dbReference type="InterPro" id="IPR002192">
    <property type="entry name" value="PPDK_AMP/ATP-bd"/>
</dbReference>
<keyword evidence="16" id="KW-1185">Reference proteome</keyword>
<dbReference type="PANTHER" id="PTHR22931">
    <property type="entry name" value="PHOSPHOENOLPYRUVATE DIKINASE-RELATED"/>
    <property type="match status" value="1"/>
</dbReference>
<dbReference type="NCBIfam" id="NF004531">
    <property type="entry name" value="PRK05878.1"/>
    <property type="match status" value="1"/>
</dbReference>
<reference evidence="16" key="1">
    <citation type="journal article" date="2019" name="Int. J. Syst. Evol. Microbiol.">
        <title>The Global Catalogue of Microorganisms (GCM) 10K type strain sequencing project: providing services to taxonomists for standard genome sequencing and annotation.</title>
        <authorList>
            <consortium name="The Broad Institute Genomics Platform"/>
            <consortium name="The Broad Institute Genome Sequencing Center for Infectious Disease"/>
            <person name="Wu L."/>
            <person name="Ma J."/>
        </authorList>
    </citation>
    <scope>NUCLEOTIDE SEQUENCE [LARGE SCALE GENOMIC DNA]</scope>
    <source>
        <strain evidence="16">JCM 18961</strain>
    </source>
</reference>
<dbReference type="Gene3D" id="3.30.470.20">
    <property type="entry name" value="ATP-grasp fold, B domain"/>
    <property type="match status" value="1"/>
</dbReference>
<evidence type="ECO:0000256" key="7">
    <source>
        <dbReference type="ARBA" id="ARBA00022741"/>
    </source>
</evidence>
<keyword evidence="9" id="KW-0067">ATP-binding</keyword>
<name>A0ABP8YFT2_9MICO</name>
<evidence type="ECO:0000256" key="11">
    <source>
        <dbReference type="PIRNR" id="PIRNR000853"/>
    </source>
</evidence>
<proteinExistence type="inferred from homology"/>
<comment type="similarity">
    <text evidence="2 11">Belongs to the PEP-utilizing enzyme family.</text>
</comment>
<feature type="domain" description="Pyruvate phosphate dikinase AMP/ATP-binding" evidence="13">
    <location>
        <begin position="25"/>
        <end position="62"/>
    </location>
</feature>
<comment type="cofactor">
    <cofactor evidence="1 11">
        <name>Mg(2+)</name>
        <dbReference type="ChEBI" id="CHEBI:18420"/>
    </cofactor>
</comment>
<evidence type="ECO:0000313" key="15">
    <source>
        <dbReference type="EMBL" id="GAA4729091.1"/>
    </source>
</evidence>
<keyword evidence="8" id="KW-0418">Kinase</keyword>
<dbReference type="EC" id="2.7.9.1" evidence="3 11"/>
<gene>
    <name evidence="15" type="primary">ppdK</name>
    <name evidence="15" type="ORF">GCM10025782_29880</name>
</gene>
<comment type="catalytic activity">
    <reaction evidence="11">
        <text>pyruvate + phosphate + ATP = phosphoenolpyruvate + AMP + diphosphate + H(+)</text>
        <dbReference type="Rhea" id="RHEA:10756"/>
        <dbReference type="ChEBI" id="CHEBI:15361"/>
        <dbReference type="ChEBI" id="CHEBI:15378"/>
        <dbReference type="ChEBI" id="CHEBI:30616"/>
        <dbReference type="ChEBI" id="CHEBI:33019"/>
        <dbReference type="ChEBI" id="CHEBI:43474"/>
        <dbReference type="ChEBI" id="CHEBI:58702"/>
        <dbReference type="ChEBI" id="CHEBI:456215"/>
        <dbReference type="EC" id="2.7.9.1"/>
    </reaction>
</comment>
<organism evidence="15 16">
    <name type="scientific">Pedococcus ginsenosidimutans</name>
    <dbReference type="NCBI Taxonomy" id="490570"/>
    <lineage>
        <taxon>Bacteria</taxon>
        <taxon>Bacillati</taxon>
        <taxon>Actinomycetota</taxon>
        <taxon>Actinomycetes</taxon>
        <taxon>Micrococcales</taxon>
        <taxon>Intrasporangiaceae</taxon>
        <taxon>Pedococcus</taxon>
    </lineage>
</organism>
<dbReference type="SUPFAM" id="SSF51621">
    <property type="entry name" value="Phosphoenolpyruvate/pyruvate domain"/>
    <property type="match status" value="1"/>
</dbReference>
<dbReference type="InterPro" id="IPR040442">
    <property type="entry name" value="Pyrv_kinase-like_dom_sf"/>
</dbReference>
<dbReference type="PIRSF" id="PIRSF000853">
    <property type="entry name" value="PPDK"/>
    <property type="match status" value="1"/>
</dbReference>
<dbReference type="RefSeq" id="WP_345504555.1">
    <property type="nucleotide sequence ID" value="NZ_BAABLO010000012.1"/>
</dbReference>
<dbReference type="InterPro" id="IPR013815">
    <property type="entry name" value="ATP_grasp_subdomain_1"/>
</dbReference>
<dbReference type="InterPro" id="IPR036637">
    <property type="entry name" value="Phosphohistidine_dom_sf"/>
</dbReference>
<keyword evidence="5" id="KW-0808">Transferase</keyword>
<evidence type="ECO:0000256" key="10">
    <source>
        <dbReference type="ARBA" id="ARBA00022842"/>
    </source>
</evidence>